<dbReference type="GO" id="GO:0071949">
    <property type="term" value="F:FAD binding"/>
    <property type="evidence" value="ECO:0007669"/>
    <property type="project" value="InterPro"/>
</dbReference>
<dbReference type="InterPro" id="IPR002938">
    <property type="entry name" value="FAD-bd"/>
</dbReference>
<evidence type="ECO:0000256" key="2">
    <source>
        <dbReference type="ARBA" id="ARBA00022630"/>
    </source>
</evidence>
<evidence type="ECO:0000256" key="1">
    <source>
        <dbReference type="ARBA" id="ARBA00005179"/>
    </source>
</evidence>
<dbReference type="HOGENOM" id="CLU_009665_14_2_1"/>
<dbReference type="OrthoDB" id="2690153at2759"/>
<evidence type="ECO:0000313" key="8">
    <source>
        <dbReference type="Proteomes" id="UP000030651"/>
    </source>
</evidence>
<dbReference type="PANTHER" id="PTHR43004">
    <property type="entry name" value="TRK SYSTEM POTASSIUM UPTAKE PROTEIN"/>
    <property type="match status" value="1"/>
</dbReference>
<comment type="pathway">
    <text evidence="1">Secondary metabolite biosynthesis.</text>
</comment>
<dbReference type="OMA" id="SMPSEPW"/>
<dbReference type="InterPro" id="IPR050641">
    <property type="entry name" value="RIFMO-like"/>
</dbReference>
<keyword evidence="2" id="KW-0285">Flavoprotein</keyword>
<dbReference type="NCBIfam" id="NF004780">
    <property type="entry name" value="PRK06126.1"/>
    <property type="match status" value="1"/>
</dbReference>
<evidence type="ECO:0000313" key="7">
    <source>
        <dbReference type="EMBL" id="ETS87771.1"/>
    </source>
</evidence>
<dbReference type="Pfam" id="PF01494">
    <property type="entry name" value="FAD_binding_3"/>
    <property type="match status" value="1"/>
</dbReference>
<evidence type="ECO:0000259" key="6">
    <source>
        <dbReference type="Pfam" id="PF01494"/>
    </source>
</evidence>
<keyword evidence="5" id="KW-0472">Membrane</keyword>
<dbReference type="Gene3D" id="3.50.50.60">
    <property type="entry name" value="FAD/NAD(P)-binding domain"/>
    <property type="match status" value="1"/>
</dbReference>
<sequence length="574" mass="63252">MAFPNSYSDIDSNSKLPNDTVLIIGAGPVGLMTASVLAFYKVKSVILERSSEPTRWPKMDLTNARSMELLQKIGLADGLRGRGVPSSIPYNVLMSTGLSQDAAFAQWNHLSVDEYRERIRTQNDGTQPLEPYQRVSQHIFEAWMRDLCQENPLIDVRNEHKLESISETEIGVTAEVVTTKNGESYTIQAGYSVACDGASSKSRKSLDIGLEGGPLSFLLVHFESNDLERLHKQGRFWHLFVFNQGAFGGAVISQDEQNTFTVHYPLSSNADEPSISSEDAVYSVLGGAHGPFHVKIDKILVRSTYVPSTAVAKAFSGPQTRCFLAGDAAHQNIPTGGYGMNTGLGDAFDIAWKLAAVVNGWGGQGLLKSYEQERRPVAIRNVERAAFHMSAHLTAVGLLGSDVLEVNSSTERGVEMKNTLQNHYHTFDGENTDLGIEMGYRYESQICVTDNTESQPEWDPHCYLPTTWPGSRAPHVYLNSGESIFDLFGPEFSLVEFKNDKDGESDSVAVVKAAKRLGMPLTHVVLIGEETAASVWQRKFVLVRPDGHVAWRGKSVKDERQADLILRTVVGHDD</sequence>
<dbReference type="Gene3D" id="3.40.30.120">
    <property type="match status" value="1"/>
</dbReference>
<organism evidence="7 8">
    <name type="scientific">Pestalotiopsis fici (strain W106-1 / CGMCC3.15140)</name>
    <dbReference type="NCBI Taxonomy" id="1229662"/>
    <lineage>
        <taxon>Eukaryota</taxon>
        <taxon>Fungi</taxon>
        <taxon>Dikarya</taxon>
        <taxon>Ascomycota</taxon>
        <taxon>Pezizomycotina</taxon>
        <taxon>Sordariomycetes</taxon>
        <taxon>Xylariomycetidae</taxon>
        <taxon>Amphisphaeriales</taxon>
        <taxon>Sporocadaceae</taxon>
        <taxon>Pestalotiopsis</taxon>
    </lineage>
</organism>
<dbReference type="Proteomes" id="UP000030651">
    <property type="component" value="Unassembled WGS sequence"/>
</dbReference>
<gene>
    <name evidence="7" type="ORF">PFICI_01599</name>
</gene>
<dbReference type="SUPFAM" id="SSF51905">
    <property type="entry name" value="FAD/NAD(P)-binding domain"/>
    <property type="match status" value="1"/>
</dbReference>
<feature type="transmembrane region" description="Helical" evidence="5">
    <location>
        <begin position="20"/>
        <end position="40"/>
    </location>
</feature>
<feature type="domain" description="FAD-binding" evidence="6">
    <location>
        <begin position="20"/>
        <end position="385"/>
    </location>
</feature>
<dbReference type="RefSeq" id="XP_007828371.1">
    <property type="nucleotide sequence ID" value="XM_007830180.1"/>
</dbReference>
<keyword evidence="5" id="KW-0812">Transmembrane</keyword>
<dbReference type="PRINTS" id="PR00420">
    <property type="entry name" value="RNGMNOXGNASE"/>
</dbReference>
<dbReference type="Pfam" id="PF21274">
    <property type="entry name" value="Rng_hyd_C"/>
    <property type="match status" value="1"/>
</dbReference>
<dbReference type="InParanoid" id="W3XRE1"/>
<evidence type="ECO:0000256" key="3">
    <source>
        <dbReference type="ARBA" id="ARBA00022827"/>
    </source>
</evidence>
<keyword evidence="4" id="KW-0560">Oxidoreductase</keyword>
<keyword evidence="3" id="KW-0274">FAD</keyword>
<evidence type="ECO:0000256" key="4">
    <source>
        <dbReference type="ARBA" id="ARBA00023002"/>
    </source>
</evidence>
<dbReference type="KEGG" id="pfy:PFICI_01599"/>
<evidence type="ECO:0000256" key="5">
    <source>
        <dbReference type="SAM" id="Phobius"/>
    </source>
</evidence>
<dbReference type="Gene3D" id="3.30.9.10">
    <property type="entry name" value="D-Amino Acid Oxidase, subunit A, domain 2"/>
    <property type="match status" value="1"/>
</dbReference>
<dbReference type="GO" id="GO:0016709">
    <property type="term" value="F:oxidoreductase activity, acting on paired donors, with incorporation or reduction of molecular oxygen, NAD(P)H as one donor, and incorporation of one atom of oxygen"/>
    <property type="evidence" value="ECO:0007669"/>
    <property type="project" value="UniProtKB-ARBA"/>
</dbReference>
<reference evidence="8" key="1">
    <citation type="journal article" date="2015" name="BMC Genomics">
        <title>Genomic and transcriptomic analysis of the endophytic fungus Pestalotiopsis fici reveals its lifestyle and high potential for synthesis of natural products.</title>
        <authorList>
            <person name="Wang X."/>
            <person name="Zhang X."/>
            <person name="Liu L."/>
            <person name="Xiang M."/>
            <person name="Wang W."/>
            <person name="Sun X."/>
            <person name="Che Y."/>
            <person name="Guo L."/>
            <person name="Liu G."/>
            <person name="Guo L."/>
            <person name="Wang C."/>
            <person name="Yin W.B."/>
            <person name="Stadler M."/>
            <person name="Zhang X."/>
            <person name="Liu X."/>
        </authorList>
    </citation>
    <scope>NUCLEOTIDE SEQUENCE [LARGE SCALE GENOMIC DNA]</scope>
    <source>
        <strain evidence="8">W106-1 / CGMCC3.15140</strain>
    </source>
</reference>
<name>W3XRE1_PESFW</name>
<dbReference type="eggNOG" id="KOG3855">
    <property type="taxonomic scope" value="Eukaryota"/>
</dbReference>
<accession>W3XRE1</accession>
<dbReference type="AlphaFoldDB" id="W3XRE1"/>
<protein>
    <recommendedName>
        <fullName evidence="6">FAD-binding domain-containing protein</fullName>
    </recommendedName>
</protein>
<keyword evidence="8" id="KW-1185">Reference proteome</keyword>
<keyword evidence="5" id="KW-1133">Transmembrane helix</keyword>
<dbReference type="InterPro" id="IPR036188">
    <property type="entry name" value="FAD/NAD-bd_sf"/>
</dbReference>
<proteinExistence type="predicted"/>
<dbReference type="PANTHER" id="PTHR43004:SF21">
    <property type="entry name" value="FAD-BINDING DOMAIN-CONTAINING PROTEIN-RELATED"/>
    <property type="match status" value="1"/>
</dbReference>
<dbReference type="EMBL" id="KI912109">
    <property type="protein sequence ID" value="ETS87771.1"/>
    <property type="molecule type" value="Genomic_DNA"/>
</dbReference>
<dbReference type="GeneID" id="19266612"/>